<dbReference type="EMBL" id="CP136895">
    <property type="protein sequence ID" value="WOL12099.1"/>
    <property type="molecule type" value="Genomic_DNA"/>
</dbReference>
<evidence type="ECO:0000313" key="4">
    <source>
        <dbReference type="Proteomes" id="UP001327560"/>
    </source>
</evidence>
<protein>
    <submittedName>
        <fullName evidence="3">Poly(A)-specific ribonuclease PARN</fullName>
    </submittedName>
</protein>
<gene>
    <name evidence="3" type="ORF">Cni_G20863</name>
</gene>
<dbReference type="Gene3D" id="3.30.420.10">
    <property type="entry name" value="Ribonuclease H-like superfamily/Ribonuclease H"/>
    <property type="match status" value="2"/>
</dbReference>
<dbReference type="InterPro" id="IPR012337">
    <property type="entry name" value="RNaseH-like_sf"/>
</dbReference>
<dbReference type="InterPro" id="IPR012677">
    <property type="entry name" value="Nucleotide-bd_a/b_plait_sf"/>
</dbReference>
<dbReference type="AlphaFoldDB" id="A0AAQ3KNW8"/>
<dbReference type="PANTHER" id="PTHR15092">
    <property type="entry name" value="POLY A -SPECIFIC RIBONUCLEASE/TARGET OF EGR1, MEMBER 1"/>
    <property type="match status" value="1"/>
</dbReference>
<name>A0AAQ3KNW8_9LILI</name>
<dbReference type="GO" id="GO:0000175">
    <property type="term" value="F:3'-5'-RNA exonuclease activity"/>
    <property type="evidence" value="ECO:0007669"/>
    <property type="project" value="TreeGrafter"/>
</dbReference>
<keyword evidence="4" id="KW-1185">Reference proteome</keyword>
<dbReference type="Pfam" id="PF04857">
    <property type="entry name" value="CAF1"/>
    <property type="match status" value="1"/>
</dbReference>
<dbReference type="InterPro" id="IPR036397">
    <property type="entry name" value="RNaseH_sf"/>
</dbReference>
<comment type="similarity">
    <text evidence="2">Belongs to the CAF1 family.</text>
</comment>
<sequence length="720" mass="81445">MTNLTLVWARSQALTLRLLPSLPRFRHFSAAADSDGGGVAVKKVTRSNFEAALEDLRTRVRESDFVAVDIEMTGVTSAPWRDSFEFDRSDVRYLKLKDSAEKFAVVQFGVCPFRWEASQSSFVAHPHNFYVFPRKELPVHGPSSEFLCQTTSIDFLAKYQFDFNACIHEGISYLSREQEAEAFKFLSSEYLDGLANSFCNLEEHVDIPLVRTSDLLFSERMKIRFQEWRTAILRSSSKCCTYEGGADDNDTQFQTVFFKMRPAIKLNGFSSNQLKLIQLVLRKHFKDLVYIRVADENFSWQRRVVYVDSEEDKALLKKEVQEDLIRNADEKVRSAVGFRHVVDLLASEGKLIVGHNCLLDLAHIYCKFFGPLPSSMDKFVSALHEKFPHIIDTKHLLNSSQAIQYLMKNNSKSLSSAFYRLCHNVSSVSQNFTSNTYLRFEVQADESGSSCFKSGASHEAGYDAFMTGCVFAQACSHMGIKFDMHTASCDLIRNEKIKKYINILYPSWNSRTVIHLDTGIENPDSSYRHKYPVIIFSNIVLIWGFPSKFKPKDLKELICKVFGRDSVISVFYIDRTSALIQFSKKELVNDFLVSKDSLERNNDPVSVLHPLTKLLEGGNTCAADYDTYRDICATSASKILFAEQADSLGISWKTKVGTGSQDIQDASCNEKTTADNSLIKHASGMNKVLKSQSKHQPSCGDILDSLYVSKSLLGKAMRST</sequence>
<evidence type="ECO:0000256" key="1">
    <source>
        <dbReference type="ARBA" id="ARBA00001968"/>
    </source>
</evidence>
<accession>A0AAQ3KNW8</accession>
<evidence type="ECO:0000256" key="2">
    <source>
        <dbReference type="ARBA" id="ARBA00008372"/>
    </source>
</evidence>
<dbReference type="PANTHER" id="PTHR15092:SF22">
    <property type="entry name" value="POLY(A)-SPECIFIC RIBONUCLEASE PNLDC1"/>
    <property type="match status" value="1"/>
</dbReference>
<evidence type="ECO:0000313" key="3">
    <source>
        <dbReference type="EMBL" id="WOL12099.1"/>
    </source>
</evidence>
<proteinExistence type="inferred from homology"/>
<dbReference type="SUPFAM" id="SSF53098">
    <property type="entry name" value="Ribonuclease H-like"/>
    <property type="match status" value="1"/>
</dbReference>
<dbReference type="Gene3D" id="3.30.70.330">
    <property type="match status" value="1"/>
</dbReference>
<organism evidence="3 4">
    <name type="scientific">Canna indica</name>
    <name type="common">Indian-shot</name>
    <dbReference type="NCBI Taxonomy" id="4628"/>
    <lineage>
        <taxon>Eukaryota</taxon>
        <taxon>Viridiplantae</taxon>
        <taxon>Streptophyta</taxon>
        <taxon>Embryophyta</taxon>
        <taxon>Tracheophyta</taxon>
        <taxon>Spermatophyta</taxon>
        <taxon>Magnoliopsida</taxon>
        <taxon>Liliopsida</taxon>
        <taxon>Zingiberales</taxon>
        <taxon>Cannaceae</taxon>
        <taxon>Canna</taxon>
    </lineage>
</organism>
<comment type="cofactor">
    <cofactor evidence="1">
        <name>a divalent metal cation</name>
        <dbReference type="ChEBI" id="CHEBI:60240"/>
    </cofactor>
</comment>
<dbReference type="GO" id="GO:0003723">
    <property type="term" value="F:RNA binding"/>
    <property type="evidence" value="ECO:0007669"/>
    <property type="project" value="TreeGrafter"/>
</dbReference>
<reference evidence="3 4" key="1">
    <citation type="submission" date="2023-10" db="EMBL/GenBank/DDBJ databases">
        <title>Chromosome-scale genome assembly provides insights into flower coloration mechanisms of Canna indica.</title>
        <authorList>
            <person name="Li C."/>
        </authorList>
    </citation>
    <scope>NUCLEOTIDE SEQUENCE [LARGE SCALE GENOMIC DNA]</scope>
    <source>
        <tissue evidence="3">Flower</tissue>
    </source>
</reference>
<dbReference type="InterPro" id="IPR006941">
    <property type="entry name" value="RNase_CAF1"/>
</dbReference>
<dbReference type="Proteomes" id="UP001327560">
    <property type="component" value="Chromosome 6"/>
</dbReference>
<dbReference type="InterPro" id="IPR051181">
    <property type="entry name" value="CAF1_poly(A)_ribonucleases"/>
</dbReference>